<gene>
    <name evidence="2" type="ORF">BQ2448_6018</name>
</gene>
<dbReference type="EMBL" id="FMSP01000001">
    <property type="protein sequence ID" value="SCV67372.1"/>
    <property type="molecule type" value="Genomic_DNA"/>
</dbReference>
<proteinExistence type="predicted"/>
<accession>A0A238EZS8</accession>
<feature type="region of interest" description="Disordered" evidence="1">
    <location>
        <begin position="162"/>
        <end position="193"/>
    </location>
</feature>
<keyword evidence="3" id="KW-1185">Reference proteome</keyword>
<feature type="region of interest" description="Disordered" evidence="1">
    <location>
        <begin position="65"/>
        <end position="100"/>
    </location>
</feature>
<evidence type="ECO:0000313" key="2">
    <source>
        <dbReference type="EMBL" id="SCV67372.1"/>
    </source>
</evidence>
<evidence type="ECO:0000313" key="3">
    <source>
        <dbReference type="Proteomes" id="UP000198372"/>
    </source>
</evidence>
<organism evidence="2 3">
    <name type="scientific">Microbotryum intermedium</name>
    <dbReference type="NCBI Taxonomy" id="269621"/>
    <lineage>
        <taxon>Eukaryota</taxon>
        <taxon>Fungi</taxon>
        <taxon>Dikarya</taxon>
        <taxon>Basidiomycota</taxon>
        <taxon>Pucciniomycotina</taxon>
        <taxon>Microbotryomycetes</taxon>
        <taxon>Microbotryales</taxon>
        <taxon>Microbotryaceae</taxon>
        <taxon>Microbotryum</taxon>
    </lineage>
</organism>
<feature type="compositionally biased region" description="Acidic residues" evidence="1">
    <location>
        <begin position="164"/>
        <end position="188"/>
    </location>
</feature>
<protein>
    <submittedName>
        <fullName evidence="2">BQ2448_6018 protein</fullName>
    </submittedName>
</protein>
<feature type="compositionally biased region" description="Acidic residues" evidence="1">
    <location>
        <begin position="75"/>
        <end position="98"/>
    </location>
</feature>
<sequence>MGLFSSEEEQSLSLSSVELSTLRGRFLVDLFGGGGEATAGASDVEELEDESLELNRPLLESEDELALTAGGGAFDEADATESESESSELSSDEEDALGEGDGGRGRAFLLWTCFFLVVDAGAMARARVLSGNEELAEEVEEVEFDDSERVFARFVFGRCRGREDDADDDEEEDELELSPEEDDEESSDEDKALDSSPRTVLTIVVAIVLLDLALSIRGAFLALALVLAGETRRGAEPGREAVKLVPEGRVCRALALAGLGSKISSSDDDDDDSVDVVVSIVILGICGGFALSGRRFKSGCVKGCFDVDAAVEVGFGFG</sequence>
<dbReference type="Proteomes" id="UP000198372">
    <property type="component" value="Unassembled WGS sequence"/>
</dbReference>
<reference evidence="3" key="1">
    <citation type="submission" date="2016-09" db="EMBL/GenBank/DDBJ databases">
        <authorList>
            <person name="Jeantristanb JTB J.-T."/>
            <person name="Ricardo R."/>
        </authorList>
    </citation>
    <scope>NUCLEOTIDE SEQUENCE [LARGE SCALE GENOMIC DNA]</scope>
</reference>
<name>A0A238EZS8_9BASI</name>
<dbReference type="AlphaFoldDB" id="A0A238EZS8"/>
<evidence type="ECO:0000256" key="1">
    <source>
        <dbReference type="SAM" id="MobiDB-lite"/>
    </source>
</evidence>